<comment type="caution">
    <text evidence="2">The sequence shown here is derived from an EMBL/GenBank/DDBJ whole genome shotgun (WGS) entry which is preliminary data.</text>
</comment>
<sequence length="97" mass="10887">MSRFLLVWLNSSLTDPYWPLFEIIYAGELLLIFSFLLLLPLALHVIHKHAELHQNVRLLLSSILLHGSLGAVARLPLIAHQLLGDSTDGQLQLSLNI</sequence>
<evidence type="ECO:0000313" key="3">
    <source>
        <dbReference type="Proteomes" id="UP001328107"/>
    </source>
</evidence>
<protein>
    <recommendedName>
        <fullName evidence="4">G protein-coupled receptor</fullName>
    </recommendedName>
</protein>
<feature type="non-terminal residue" evidence="2">
    <location>
        <position position="97"/>
    </location>
</feature>
<keyword evidence="1" id="KW-0472">Membrane</keyword>
<feature type="transmembrane region" description="Helical" evidence="1">
    <location>
        <begin position="24"/>
        <end position="46"/>
    </location>
</feature>
<dbReference type="Proteomes" id="UP001328107">
    <property type="component" value="Unassembled WGS sequence"/>
</dbReference>
<keyword evidence="1" id="KW-0812">Transmembrane</keyword>
<gene>
    <name evidence="2" type="ORF">PMAYCL1PPCAC_11319</name>
</gene>
<keyword evidence="1" id="KW-1133">Transmembrane helix</keyword>
<proteinExistence type="predicted"/>
<keyword evidence="3" id="KW-1185">Reference proteome</keyword>
<dbReference type="AlphaFoldDB" id="A0AAN4ZJP6"/>
<dbReference type="EMBL" id="BTRK01000003">
    <property type="protein sequence ID" value="GMR41124.1"/>
    <property type="molecule type" value="Genomic_DNA"/>
</dbReference>
<dbReference type="PANTHER" id="PTHR47521:SF7">
    <property type="entry name" value="SERPENTINE RECEPTOR CLASS EPSILON-6"/>
    <property type="match status" value="1"/>
</dbReference>
<organism evidence="2 3">
    <name type="scientific">Pristionchus mayeri</name>
    <dbReference type="NCBI Taxonomy" id="1317129"/>
    <lineage>
        <taxon>Eukaryota</taxon>
        <taxon>Metazoa</taxon>
        <taxon>Ecdysozoa</taxon>
        <taxon>Nematoda</taxon>
        <taxon>Chromadorea</taxon>
        <taxon>Rhabditida</taxon>
        <taxon>Rhabditina</taxon>
        <taxon>Diplogasteromorpha</taxon>
        <taxon>Diplogasteroidea</taxon>
        <taxon>Neodiplogasteridae</taxon>
        <taxon>Pristionchus</taxon>
    </lineage>
</organism>
<name>A0AAN4ZJP6_9BILA</name>
<dbReference type="InterPro" id="IPR052860">
    <property type="entry name" value="NRL-GPCR1"/>
</dbReference>
<dbReference type="PANTHER" id="PTHR47521">
    <property type="entry name" value="SERPENTINE RECEPTOR, CLASS E (EPSILON)-RELATED"/>
    <property type="match status" value="1"/>
</dbReference>
<evidence type="ECO:0000256" key="1">
    <source>
        <dbReference type="SAM" id="Phobius"/>
    </source>
</evidence>
<evidence type="ECO:0008006" key="4">
    <source>
        <dbReference type="Google" id="ProtNLM"/>
    </source>
</evidence>
<reference evidence="3" key="1">
    <citation type="submission" date="2022-10" db="EMBL/GenBank/DDBJ databases">
        <title>Genome assembly of Pristionchus species.</title>
        <authorList>
            <person name="Yoshida K."/>
            <person name="Sommer R.J."/>
        </authorList>
    </citation>
    <scope>NUCLEOTIDE SEQUENCE [LARGE SCALE GENOMIC DNA]</scope>
    <source>
        <strain evidence="3">RS5460</strain>
    </source>
</reference>
<evidence type="ECO:0000313" key="2">
    <source>
        <dbReference type="EMBL" id="GMR41124.1"/>
    </source>
</evidence>
<accession>A0AAN4ZJP6</accession>
<feature type="transmembrane region" description="Helical" evidence="1">
    <location>
        <begin position="58"/>
        <end position="79"/>
    </location>
</feature>